<evidence type="ECO:0000256" key="1">
    <source>
        <dbReference type="ARBA" id="ARBA00038215"/>
    </source>
</evidence>
<dbReference type="PANTHER" id="PTHR46825">
    <property type="entry name" value="D-ALANYL-D-ALANINE-CARBOXYPEPTIDASE/ENDOPEPTIDASE AMPH"/>
    <property type="match status" value="1"/>
</dbReference>
<comment type="caution">
    <text evidence="4">The sequence shown here is derived from an EMBL/GenBank/DDBJ whole genome shotgun (WGS) entry which is preliminary data.</text>
</comment>
<comment type="similarity">
    <text evidence="1">Belongs to the peptidase S12 family.</text>
</comment>
<evidence type="ECO:0000259" key="3">
    <source>
        <dbReference type="Pfam" id="PF00144"/>
    </source>
</evidence>
<dbReference type="PANTHER" id="PTHR46825:SF15">
    <property type="entry name" value="BETA-LACTAMASE-RELATED DOMAIN-CONTAINING PROTEIN"/>
    <property type="match status" value="1"/>
</dbReference>
<dbReference type="Gene3D" id="3.40.710.10">
    <property type="entry name" value="DD-peptidase/beta-lactamase superfamily"/>
    <property type="match status" value="1"/>
</dbReference>
<evidence type="ECO:0000256" key="2">
    <source>
        <dbReference type="SAM" id="SignalP"/>
    </source>
</evidence>
<dbReference type="InterPro" id="IPR012338">
    <property type="entry name" value="Beta-lactam/transpept-like"/>
</dbReference>
<protein>
    <submittedName>
        <fullName evidence="4">Beta-lactamase/transpeptidase-like protein</fullName>
    </submittedName>
</protein>
<dbReference type="Pfam" id="PF00144">
    <property type="entry name" value="Beta-lactamase"/>
    <property type="match status" value="1"/>
</dbReference>
<feature type="chain" id="PRO_5042247909" evidence="2">
    <location>
        <begin position="20"/>
        <end position="590"/>
    </location>
</feature>
<dbReference type="InterPro" id="IPR001466">
    <property type="entry name" value="Beta-lactam-related"/>
</dbReference>
<proteinExistence type="inferred from homology"/>
<reference evidence="4" key="1">
    <citation type="submission" date="2023-03" db="EMBL/GenBank/DDBJ databases">
        <title>Massive genome expansion in bonnet fungi (Mycena s.s.) driven by repeated elements and novel gene families across ecological guilds.</title>
        <authorList>
            <consortium name="Lawrence Berkeley National Laboratory"/>
            <person name="Harder C.B."/>
            <person name="Miyauchi S."/>
            <person name="Viragh M."/>
            <person name="Kuo A."/>
            <person name="Thoen E."/>
            <person name="Andreopoulos B."/>
            <person name="Lu D."/>
            <person name="Skrede I."/>
            <person name="Drula E."/>
            <person name="Henrissat B."/>
            <person name="Morin E."/>
            <person name="Kohler A."/>
            <person name="Barry K."/>
            <person name="LaButti K."/>
            <person name="Morin E."/>
            <person name="Salamov A."/>
            <person name="Lipzen A."/>
            <person name="Mereny Z."/>
            <person name="Hegedus B."/>
            <person name="Baldrian P."/>
            <person name="Stursova M."/>
            <person name="Weitz H."/>
            <person name="Taylor A."/>
            <person name="Grigoriev I.V."/>
            <person name="Nagy L.G."/>
            <person name="Martin F."/>
            <person name="Kauserud H."/>
        </authorList>
    </citation>
    <scope>NUCLEOTIDE SEQUENCE</scope>
    <source>
        <strain evidence="4">CBHHK200</strain>
    </source>
</reference>
<dbReference type="Proteomes" id="UP001218188">
    <property type="component" value="Unassembled WGS sequence"/>
</dbReference>
<evidence type="ECO:0000313" key="5">
    <source>
        <dbReference type="Proteomes" id="UP001218188"/>
    </source>
</evidence>
<keyword evidence="5" id="KW-1185">Reference proteome</keyword>
<dbReference type="EMBL" id="JARJCM010000034">
    <property type="protein sequence ID" value="KAJ7038058.1"/>
    <property type="molecule type" value="Genomic_DNA"/>
</dbReference>
<feature type="domain" description="Beta-lactamase-related" evidence="3">
    <location>
        <begin position="55"/>
        <end position="387"/>
    </location>
</feature>
<sequence length="590" mass="63805">MLCFIRTTILAALAVASSAQDQQPLSSGNSRAEILTPKLEAAIDAILKEFNSPAGVGVAVVQKSSTSGEWTVETAGYGVAKIDGTKVTSDTLFGIGSNSKLFNIVATGLLISNESLAPRISWNTKIASVLPDWGLLDPVASSESTILDVMSHRTGLPRHDFLSHENVQEVIRGLRYLKPSTGFRELYQYNNHMYTLLSALPEVLVGIPFETYVNDFILEPLGMTSTTYYSKLAKESGHFADGLGRDGVNRTQDAFGVGRVRPLPYWAPNDGVPGNANSGDGGVISNAKEMAIWLQALLGEGQHPTENKTVIPAEVIRRVSSGVVVSVPVAQFPEGSPKVYGGGQSRGTYRGFEYIEHGGAVWGFKSMITRIPDQNLGVAVLSNDDPFGGQIAEAVKFRILDEALSLEAVNWTERLKSQVISSIKNSIPTSRPTNPSPSFPISELAGLYRHPGYGTLELCDVSAITPPSESCRQLLNEIPTTLPDVFDSLIPTLVATWRGFDVTHISFAHFEHNMFNTTGLYSVPTRNSSDKPFWVNTISDPGFVAEFASEEKFGFGVRGFWGAGADVESPSGASVKDRAEAWFEKFDVSS</sequence>
<keyword evidence="2" id="KW-0732">Signal</keyword>
<dbReference type="InterPro" id="IPR050491">
    <property type="entry name" value="AmpC-like"/>
</dbReference>
<dbReference type="AlphaFoldDB" id="A0AAD6T5A0"/>
<dbReference type="SUPFAM" id="SSF56601">
    <property type="entry name" value="beta-lactamase/transpeptidase-like"/>
    <property type="match status" value="1"/>
</dbReference>
<name>A0AAD6T5A0_9AGAR</name>
<feature type="signal peptide" evidence="2">
    <location>
        <begin position="1"/>
        <end position="19"/>
    </location>
</feature>
<gene>
    <name evidence="4" type="ORF">C8F04DRAFT_1091213</name>
</gene>
<evidence type="ECO:0000313" key="4">
    <source>
        <dbReference type="EMBL" id="KAJ7038058.1"/>
    </source>
</evidence>
<organism evidence="4 5">
    <name type="scientific">Mycena alexandri</name>
    <dbReference type="NCBI Taxonomy" id="1745969"/>
    <lineage>
        <taxon>Eukaryota</taxon>
        <taxon>Fungi</taxon>
        <taxon>Dikarya</taxon>
        <taxon>Basidiomycota</taxon>
        <taxon>Agaricomycotina</taxon>
        <taxon>Agaricomycetes</taxon>
        <taxon>Agaricomycetidae</taxon>
        <taxon>Agaricales</taxon>
        <taxon>Marasmiineae</taxon>
        <taxon>Mycenaceae</taxon>
        <taxon>Mycena</taxon>
    </lineage>
</organism>
<accession>A0AAD6T5A0</accession>